<dbReference type="PANTHER" id="PTHR13743">
    <property type="entry name" value="BEIGE/BEACH-RELATED"/>
    <property type="match status" value="1"/>
</dbReference>
<sequence>MLGVLASYSITVKELKLLFGAMKSVKGKWPRHSAKLLNVLRQMPQRNGPDVFFSFPGKKGSAIVLPPLAKWPHENGFTFTTWFRLDPINSVNIEREKPYLYCFKTSKGVGYSAHFVGNCLVLTSMKIKGKGFQHCVKYEFQPRKWYMVAIVYIYNRWTKSEIKCLVNGQLASSTEMTWHVSTNDPFDKCYIGATPELDEERVFCGQMSAIYLFSEALTTHQICAMHRLGPGYKSQFRFDNECYLNLPDNHKRVLYDGKLSNAIVFMYNPVATDSQLCLQSAPKGNVSYFVHTPHALMLQDVKAIITHSIHSTLNSIGGIQVLFPLFSQLDMPYDCIAPNDIKRDPTLCSKLLGFICDLVESSQTVQQHMVQNRGFLVISFMLQKASRDHLTTEVLASFLELTKHLVTCLSANSDLLLKQLLDHVLFNPALWIYTPAPVQTRLYSYLATEFLSDTQIYSNVRRVSTVLQTVHTLKYYYWVANPRAKSGITPKGLDGPRPQQKDILTIRSYILLFLKQLIMIGNGVKDDELQSILNYLTTMHEDENLHDVLQMLISLMSEHPSSMVPAFDAKQGVRTIFKLLAAESQLIRLQALKLLGFFLSRSTHKRKYDVMSPHNLYTLLAERLLLNEETLSLPTYNVLYEIMTEHISQQILYARHPEPESHYRLENPMILKVVATLIRQSKQTEQLLEVKKLFLSDMTLLCNNNRENRRTVLQMSVWQEWLIAMAYIHPKNTEEQKISDMVYSLFRMLLHHAIKHEYGGWRVWVDTLAIVHSKVSYEEFKLQFAQMYEHYERQRSDNITDPELRQQRPISTISGWDQQHSGSNGYNRPAVWGNQNHEIQHMERNYKEFDSSEANDRLEESCSCDLNSIDNTESDGSPAIVKSRSETLDTLQSCEVVSLDSRLSDKPETPTTARETHTETPTILEEANSEAVSLPTTQETSEVISIESSSDFYSEVHKIESSSPDSMIVQDTLKKEEDTVLEKQSVAVTESSSTEQIKETTEVTAVVESKNLKETVTDTNIPDTVSTTVDKVDNPSVEDREVKEEIAKSVEENNVTTDDSNTPTNTEDSDKTAAVIENAADSVALKADADTEEDTVPIVPSDETREPLTVKVIEKLQLENDREIIDSDTSEAYLTPTENQEISSEIKSRTSEGEKNDDETVEKKDISEDRDITTETGENDAGETVKNPNCSTSIVESGEACAEKAVDLGSEKVEPVIVNSALSSDERAVDSLTEDKSAVINDNEDAKVNEKHSREPSTISTSVSDNKSDVPVTTDEVEVTDSVCSNSDVQSSVDNMTQVPNPKQQIPTISTVCDATKSLSDGVPQIVSSNVVARDNALLNDLTPDHVDTHRRSSLPIVTSETIADDNGHEPPSLPVPLRKTSSPQKRPRSASTSTQVDPNHFEAKRSKQGNPSTRPMFSPGPTRPPFRIPEFKWSYIHQRLLSDVLFSLETDIQVWRSHSTKSVLDFVNSSENAIFVVNTVHLISQLADNLIIACGGLLPLLASATSPNNELDVIEPTQGMPIEVAVSFLQRLVNMADVLIFASSLNFGELEAEKNMSSGGILRQCLRLVCTCAVRNCLECKERGRSYSMLGRQIGSSNKSQHIQSLIRGAQTSPKNIVDNLTHQLSPVKDPEKLLQDMDVNRLRAVIYRDVEETKQAQFLSLAIVYFISVLMVSKYRDILEPPISQRPPSPVQTIQTNGAGLRPGSPSDGNGGGGGRPLFPQWSHHVYPQFLPGSHPNANANVNANANHHINQHHHQHPLPAARHSNRQPSSNYYLPNHHNNHYNHHPNNHNYHRHHHYHHHNNNNHHHTLQKHIDQPRNLCHRNSGVGLQGSGGIMSQSGSQDDGEYEVIIVDENNSSILADHDVTSSGPPSTKGGHSGVPRPRTILEDYTSSEPTLGTSTRSEPLPRNLQSNDSSEETVHRSNITADPSPSEVTTDNENKHNSSEEAWTDVNLNEDGDTMPITNPREDPRNIHNIAHSRGDMQDSEGNVLEQEMLGNAERGEKPSAEISVVRVPDRLVVTAASPRADELPIKGLVDHLPVPTPSREASLTQKLEMALGSVCPLLREIMVDFAPFLSKTLVGSHGQELLMEGKGLTTFKNSNSVVELVMLLCSQEWQNSLQKHAGLAFIELINEGRLLSHAMKDHIVRVANEAEFILNRMRADDVLKHADFESQCAQTLLDRREEERMCDHLITAARRRDNVIASRLLEKVRNILSNKHGAWGYMDPMAAKLAEYWKLDAWEDDARRRKRFVHNPLGSSHPEATLKAALEHGAPEDAILQAREEFHAHLAASRAHQQQLQSADLLDDSELLTDDRDLDNDLTGPVNISTKGKLIAPGIVAPGIISVTSTELYFEVDEDDPEFKKIDSENIVSCKV</sequence>
<evidence type="ECO:0000256" key="1">
    <source>
        <dbReference type="SAM" id="MobiDB-lite"/>
    </source>
</evidence>
<dbReference type="PANTHER" id="PTHR13743:SF162">
    <property type="entry name" value="NEUROBEACHIN"/>
    <property type="match status" value="1"/>
</dbReference>
<dbReference type="OrthoDB" id="26681at2759"/>
<feature type="compositionally biased region" description="Polar residues" evidence="1">
    <location>
        <begin position="1256"/>
        <end position="1265"/>
    </location>
</feature>
<evidence type="ECO:0000259" key="2">
    <source>
        <dbReference type="PROSITE" id="PS51783"/>
    </source>
</evidence>
<dbReference type="GO" id="GO:0016020">
    <property type="term" value="C:membrane"/>
    <property type="evidence" value="ECO:0007669"/>
    <property type="project" value="TreeGrafter"/>
</dbReference>
<feature type="compositionally biased region" description="Polar residues" evidence="1">
    <location>
        <begin position="986"/>
        <end position="995"/>
    </location>
</feature>
<dbReference type="FunFam" id="2.60.120.200:FF:000010">
    <property type="entry name" value="neurobeachin isoform X2"/>
    <property type="match status" value="1"/>
</dbReference>
<feature type="compositionally biased region" description="Basic and acidic residues" evidence="1">
    <location>
        <begin position="1144"/>
        <end position="1154"/>
    </location>
</feature>
<proteinExistence type="predicted"/>
<dbReference type="Proteomes" id="UP000007755">
    <property type="component" value="Unassembled WGS sequence"/>
</dbReference>
<dbReference type="InterPro" id="IPR023362">
    <property type="entry name" value="PH-BEACH_dom"/>
</dbReference>
<dbReference type="InterPro" id="IPR031570">
    <property type="entry name" value="NBEA/BDCP_DUF4704"/>
</dbReference>
<feature type="compositionally biased region" description="Polar residues" evidence="1">
    <location>
        <begin position="1017"/>
        <end position="1029"/>
    </location>
</feature>
<keyword evidence="4" id="KW-1185">Reference proteome</keyword>
<dbReference type="EMBL" id="GL888187">
    <property type="protein sequence ID" value="EGI65497.1"/>
    <property type="molecule type" value="Genomic_DNA"/>
</dbReference>
<dbReference type="PROSITE" id="PS51783">
    <property type="entry name" value="PH_BEACH"/>
    <property type="match status" value="1"/>
</dbReference>
<feature type="region of interest" description="Disordered" evidence="1">
    <location>
        <begin position="1863"/>
        <end position="1973"/>
    </location>
</feature>
<evidence type="ECO:0000313" key="3">
    <source>
        <dbReference type="EMBL" id="EGI65497.1"/>
    </source>
</evidence>
<dbReference type="GO" id="GO:0005829">
    <property type="term" value="C:cytosol"/>
    <property type="evidence" value="ECO:0007669"/>
    <property type="project" value="TreeGrafter"/>
</dbReference>
<dbReference type="InterPro" id="IPR011993">
    <property type="entry name" value="PH-like_dom_sf"/>
</dbReference>
<dbReference type="Pfam" id="PF15787">
    <property type="entry name" value="DUF4704"/>
    <property type="match status" value="1"/>
</dbReference>
<feature type="compositionally biased region" description="Polar residues" evidence="1">
    <location>
        <begin position="1892"/>
        <end position="1916"/>
    </location>
</feature>
<dbReference type="Pfam" id="PF13385">
    <property type="entry name" value="Laminin_G_3"/>
    <property type="match status" value="1"/>
</dbReference>
<dbReference type="Gene3D" id="2.60.120.200">
    <property type="match status" value="1"/>
</dbReference>
<feature type="region of interest" description="Disordered" evidence="1">
    <location>
        <begin position="1683"/>
        <end position="1720"/>
    </location>
</feature>
<feature type="region of interest" description="Disordered" evidence="1">
    <location>
        <begin position="1123"/>
        <end position="1190"/>
    </location>
</feature>
<dbReference type="InterPro" id="IPR013320">
    <property type="entry name" value="ConA-like_dom_sf"/>
</dbReference>
<name>F4WJX5_ACREC</name>
<dbReference type="SUPFAM" id="SSF49899">
    <property type="entry name" value="Concanavalin A-like lectins/glucanases"/>
    <property type="match status" value="1"/>
</dbReference>
<dbReference type="SUPFAM" id="SSF48371">
    <property type="entry name" value="ARM repeat"/>
    <property type="match status" value="1"/>
</dbReference>
<evidence type="ECO:0000313" key="4">
    <source>
        <dbReference type="Proteomes" id="UP000007755"/>
    </source>
</evidence>
<dbReference type="GO" id="GO:0019901">
    <property type="term" value="F:protein kinase binding"/>
    <property type="evidence" value="ECO:0007669"/>
    <property type="project" value="TreeGrafter"/>
</dbReference>
<accession>F4WJX5</accession>
<feature type="region of interest" description="Disordered" evidence="1">
    <location>
        <begin position="1017"/>
        <end position="1105"/>
    </location>
</feature>
<dbReference type="InterPro" id="IPR050865">
    <property type="entry name" value="BEACH_Domain"/>
</dbReference>
<dbReference type="FunCoup" id="F4WJX5">
    <property type="interactions" value="1106"/>
</dbReference>
<dbReference type="Gene3D" id="2.30.29.30">
    <property type="entry name" value="Pleckstrin-homology domain (PH domain)/Phosphotyrosine-binding domain (PTB)"/>
    <property type="match status" value="1"/>
</dbReference>
<feature type="region of interest" description="Disordered" evidence="1">
    <location>
        <begin position="1753"/>
        <end position="1775"/>
    </location>
</feature>
<dbReference type="GO" id="GO:0008104">
    <property type="term" value="P:intracellular protein localization"/>
    <property type="evidence" value="ECO:0007669"/>
    <property type="project" value="TreeGrafter"/>
</dbReference>
<dbReference type="Pfam" id="PF06469">
    <property type="entry name" value="DUF1088"/>
    <property type="match status" value="1"/>
</dbReference>
<feature type="domain" description="BEACH-type PH" evidence="2">
    <location>
        <begin position="2322"/>
        <end position="2377"/>
    </location>
</feature>
<feature type="compositionally biased region" description="Polar residues" evidence="1">
    <location>
        <begin position="1380"/>
        <end position="1398"/>
    </location>
</feature>
<feature type="compositionally biased region" description="Polar residues" evidence="1">
    <location>
        <begin position="1052"/>
        <end position="1066"/>
    </location>
</feature>
<feature type="region of interest" description="Disordered" evidence="1">
    <location>
        <begin position="899"/>
        <end position="921"/>
    </location>
</feature>
<dbReference type="InterPro" id="IPR016024">
    <property type="entry name" value="ARM-type_fold"/>
</dbReference>
<reference evidence="3" key="1">
    <citation type="submission" date="2011-02" db="EMBL/GenBank/DDBJ databases">
        <title>The genome of the leaf-cutting ant Acromyrmex echinatior suggests key adaptations to social evolution and fungus farming.</title>
        <authorList>
            <person name="Nygaard S."/>
            <person name="Zhang G."/>
        </authorList>
    </citation>
    <scope>NUCLEOTIDE SEQUENCE</scope>
</reference>
<feature type="compositionally biased region" description="Basic and acidic residues" evidence="1">
    <location>
        <begin position="1030"/>
        <end position="1051"/>
    </location>
</feature>
<feature type="region of interest" description="Disordered" evidence="1">
    <location>
        <begin position="979"/>
        <end position="1000"/>
    </location>
</feature>
<feature type="compositionally biased region" description="Polar residues" evidence="1">
    <location>
        <begin position="1924"/>
        <end position="1939"/>
    </location>
</feature>
<feature type="compositionally biased region" description="Basic and acidic residues" evidence="1">
    <location>
        <begin position="1161"/>
        <end position="1173"/>
    </location>
</feature>
<protein>
    <submittedName>
        <fullName evidence="3">Neurobeachin</fullName>
    </submittedName>
</protein>
<feature type="compositionally biased region" description="Basic and acidic residues" evidence="1">
    <location>
        <begin position="902"/>
        <end position="918"/>
    </location>
</feature>
<feature type="region of interest" description="Disordered" evidence="1">
    <location>
        <begin position="1242"/>
        <end position="1272"/>
    </location>
</feature>
<dbReference type="InParanoid" id="F4WJX5"/>
<feature type="region of interest" description="Disordered" evidence="1">
    <location>
        <begin position="1344"/>
        <end position="1424"/>
    </location>
</feature>
<dbReference type="eggNOG" id="KOG1787">
    <property type="taxonomic scope" value="Eukaryota"/>
</dbReference>
<organism evidence="4">
    <name type="scientific">Acromyrmex echinatior</name>
    <name type="common">Panamanian leafcutter ant</name>
    <name type="synonym">Acromyrmex octospinosus echinatior</name>
    <dbReference type="NCBI Taxonomy" id="103372"/>
    <lineage>
        <taxon>Eukaryota</taxon>
        <taxon>Metazoa</taxon>
        <taxon>Ecdysozoa</taxon>
        <taxon>Arthropoda</taxon>
        <taxon>Hexapoda</taxon>
        <taxon>Insecta</taxon>
        <taxon>Pterygota</taxon>
        <taxon>Neoptera</taxon>
        <taxon>Endopterygota</taxon>
        <taxon>Hymenoptera</taxon>
        <taxon>Apocrita</taxon>
        <taxon>Aculeata</taxon>
        <taxon>Formicoidea</taxon>
        <taxon>Formicidae</taxon>
        <taxon>Myrmicinae</taxon>
        <taxon>Acromyrmex</taxon>
    </lineage>
</organism>
<feature type="compositionally biased region" description="Basic and acidic residues" evidence="1">
    <location>
        <begin position="1244"/>
        <end position="1255"/>
    </location>
</feature>
<gene>
    <name evidence="3" type="ORF">G5I_06009</name>
</gene>
<feature type="compositionally biased region" description="Polar residues" evidence="1">
    <location>
        <begin position="1130"/>
        <end position="1143"/>
    </location>
</feature>
<dbReference type="InterPro" id="IPR010508">
    <property type="entry name" value="NBEA-like_DUF1088"/>
</dbReference>